<protein>
    <submittedName>
        <fullName evidence="2">USP domain-containing protein</fullName>
    </submittedName>
</protein>
<organism evidence="1 2">
    <name type="scientific">Panagrolaimus sp. JU765</name>
    <dbReference type="NCBI Taxonomy" id="591449"/>
    <lineage>
        <taxon>Eukaryota</taxon>
        <taxon>Metazoa</taxon>
        <taxon>Ecdysozoa</taxon>
        <taxon>Nematoda</taxon>
        <taxon>Chromadorea</taxon>
        <taxon>Rhabditida</taxon>
        <taxon>Tylenchina</taxon>
        <taxon>Panagrolaimomorpha</taxon>
        <taxon>Panagrolaimoidea</taxon>
        <taxon>Panagrolaimidae</taxon>
        <taxon>Panagrolaimus</taxon>
    </lineage>
</organism>
<dbReference type="Proteomes" id="UP000887576">
    <property type="component" value="Unplaced"/>
</dbReference>
<sequence length="1058" mass="120348">MTDKYNDVDNLSASTSADCSANPEQMLSTDSCHVSMEHVLANVVNFDEDEIKIAIGIFEKNASLKKYWDANTFKHILEPTFTPSVIEGIVKYASCFGNGHVSVTDFVTFLSSLASGPEAERFKNLSRIWDDGRKDHLSVDDVTRLCHDCGISLNEHISLNFHGGKCTFDEVAIWGTKNRFVGRKMLRFLFLLVNVLIGYPTEFNNVTLPMIVDDCVAFARPEQFKHFVIVSTPWYETFISNIGPNFDVGSEPEDEAPIFETIQVFQEFRTFNSEVIVLRKELELDRDYVPIPLPIYCIFFKELYYKACIRSCDAKWDKSMTKKLHVLDLYPPYILLIRRTSSEDNNVESLAVTFARTLDIYTYFSWLLKQVNISNPSRLRMIQRDGMDCDVLITGGDTLESLKVGKEAAFFVEEKYNSSNVWSTFDNLLGPMSTMTTSMITNFMFSHSAVGLSNLGNTCYFNSVIQCLSSLSHSKKYFSSSMAKSFDQTNGLQFVTELSTLFDSLQRSDLSYVSPKKLFSVFQSKTGGDFRNYVQHDAHEALIAILNIIHHEMADHSSKPDFIPKATDPLEATKLRWINHQKQEGSSPIGCFFTGAVISNLCCRVCLNQSPTIEAFQTYDVSLDQVSGLNLKYLVVNKTYTNFCAKTKYLPPDATLTNFLKEIALETQVPLNRLFFYVQSKSVDDNREYNKNPNFLMSIFADKEKETFIVYELPKPLLTLKDTENYAVCFQLLLNKNGFNKAMNRYHYSLFQVDIPLIFKISNGMKNESLYELVMATFLKMKDVVGFSADAFRRASHQYSKDKYPFHLVHVNNTGKHCSLHDRGYGCRIPINAEVCDFETLSSIGILWKVMPYYLDYRNVVDALHSTSAEIPVSPKHSGAISVLDCLSKASCPELMDGLINCEKCAAKKIMTKTCKIYLAPAVFMVHFKRFILCGNDFVKDTRKVTFPLDDLDLTPFIFEGIPIPNKYQCVAFIIHQGTLVKGHYIAFVRRNFAWYMISDDIVTAVNTDELLLADAVLVFYEMKGIDSPLIEGHPLEDYVREQLTKFNSSEQIVTAKI</sequence>
<evidence type="ECO:0000313" key="2">
    <source>
        <dbReference type="WBParaSite" id="JU765_v2.g13338.t1"/>
    </source>
</evidence>
<evidence type="ECO:0000313" key="1">
    <source>
        <dbReference type="Proteomes" id="UP000887576"/>
    </source>
</evidence>
<accession>A0AC34Q673</accession>
<reference evidence="2" key="1">
    <citation type="submission" date="2022-11" db="UniProtKB">
        <authorList>
            <consortium name="WormBaseParasite"/>
        </authorList>
    </citation>
    <scope>IDENTIFICATION</scope>
</reference>
<name>A0AC34Q673_9BILA</name>
<proteinExistence type="predicted"/>
<dbReference type="WBParaSite" id="JU765_v2.g13338.t1">
    <property type="protein sequence ID" value="JU765_v2.g13338.t1"/>
    <property type="gene ID" value="JU765_v2.g13338"/>
</dbReference>